<dbReference type="AlphaFoldDB" id="A0A401H201"/>
<reference evidence="1 2" key="1">
    <citation type="journal article" date="2018" name="Sci. Rep.">
        <title>Genome sequence of the cauliflower mushroom Sparassis crispa (Hanabiratake) and its association with beneficial usage.</title>
        <authorList>
            <person name="Kiyama R."/>
            <person name="Furutani Y."/>
            <person name="Kawaguchi K."/>
            <person name="Nakanishi T."/>
        </authorList>
    </citation>
    <scope>NUCLEOTIDE SEQUENCE [LARGE SCALE GENOMIC DNA]</scope>
</reference>
<dbReference type="Proteomes" id="UP000287166">
    <property type="component" value="Unassembled WGS sequence"/>
</dbReference>
<sequence>MLDLNMLEENDLPHVTVAVIPRIKKVTLLTPETRLHVDRFADIFRLACETGQTIHKEMKHAVSNRTSMLIEAMGTGLSHGIGSGVLE</sequence>
<dbReference type="SUPFAM" id="SSF55666">
    <property type="entry name" value="Ribonuclease PH domain 2-like"/>
    <property type="match status" value="1"/>
</dbReference>
<dbReference type="STRING" id="139825.A0A401H201"/>
<dbReference type="Gene3D" id="3.30.230.70">
    <property type="entry name" value="GHMP Kinase, N-terminal domain"/>
    <property type="match status" value="1"/>
</dbReference>
<dbReference type="InterPro" id="IPR027408">
    <property type="entry name" value="PNPase/RNase_PH_dom_sf"/>
</dbReference>
<dbReference type="InterPro" id="IPR036345">
    <property type="entry name" value="ExoRNase_PH_dom2_sf"/>
</dbReference>
<comment type="caution">
    <text evidence="1">The sequence shown here is derived from an EMBL/GenBank/DDBJ whole genome shotgun (WGS) entry which is preliminary data.</text>
</comment>
<dbReference type="InParanoid" id="A0A401H201"/>
<dbReference type="EMBL" id="BFAD01000013">
    <property type="protein sequence ID" value="GBE88461.1"/>
    <property type="molecule type" value="Genomic_DNA"/>
</dbReference>
<organism evidence="1 2">
    <name type="scientific">Sparassis crispa</name>
    <dbReference type="NCBI Taxonomy" id="139825"/>
    <lineage>
        <taxon>Eukaryota</taxon>
        <taxon>Fungi</taxon>
        <taxon>Dikarya</taxon>
        <taxon>Basidiomycota</taxon>
        <taxon>Agaricomycotina</taxon>
        <taxon>Agaricomycetes</taxon>
        <taxon>Polyporales</taxon>
        <taxon>Sparassidaceae</taxon>
        <taxon>Sparassis</taxon>
    </lineage>
</organism>
<protein>
    <submittedName>
        <fullName evidence="1">Uncharacterized protein</fullName>
    </submittedName>
</protein>
<keyword evidence="2" id="KW-1185">Reference proteome</keyword>
<dbReference type="RefSeq" id="XP_027619374.1">
    <property type="nucleotide sequence ID" value="XM_027763573.1"/>
</dbReference>
<evidence type="ECO:0000313" key="2">
    <source>
        <dbReference type="Proteomes" id="UP000287166"/>
    </source>
</evidence>
<evidence type="ECO:0000313" key="1">
    <source>
        <dbReference type="EMBL" id="GBE88461.1"/>
    </source>
</evidence>
<dbReference type="OrthoDB" id="437922at2759"/>
<dbReference type="GeneID" id="38785378"/>
<name>A0A401H201_9APHY</name>
<gene>
    <name evidence="1" type="ORF">SCP_1302760</name>
</gene>
<accession>A0A401H201</accession>
<proteinExistence type="predicted"/>